<name>A0AAJ1TWN4_9ACTN</name>
<keyword evidence="2 5" id="KW-0238">DNA-binding</keyword>
<dbReference type="Pfam" id="PF12625">
    <property type="entry name" value="Arabinose_bd"/>
    <property type="match status" value="1"/>
</dbReference>
<dbReference type="GO" id="GO:0003700">
    <property type="term" value="F:DNA-binding transcription factor activity"/>
    <property type="evidence" value="ECO:0007669"/>
    <property type="project" value="InterPro"/>
</dbReference>
<comment type="caution">
    <text evidence="5">The sequence shown here is derived from an EMBL/GenBank/DDBJ whole genome shotgun (WGS) entry which is preliminary data.</text>
</comment>
<organism evidence="5 6">
    <name type="scientific">Nocardioides zeae</name>
    <dbReference type="NCBI Taxonomy" id="1457234"/>
    <lineage>
        <taxon>Bacteria</taxon>
        <taxon>Bacillati</taxon>
        <taxon>Actinomycetota</taxon>
        <taxon>Actinomycetes</taxon>
        <taxon>Propionibacteriales</taxon>
        <taxon>Nocardioidaceae</taxon>
        <taxon>Nocardioides</taxon>
    </lineage>
</organism>
<dbReference type="Gene3D" id="1.10.10.60">
    <property type="entry name" value="Homeodomain-like"/>
    <property type="match status" value="1"/>
</dbReference>
<evidence type="ECO:0000259" key="4">
    <source>
        <dbReference type="PROSITE" id="PS01124"/>
    </source>
</evidence>
<gene>
    <name evidence="5" type="ORF">QE405_000699</name>
</gene>
<dbReference type="InterPro" id="IPR009057">
    <property type="entry name" value="Homeodomain-like_sf"/>
</dbReference>
<keyword evidence="1" id="KW-0805">Transcription regulation</keyword>
<dbReference type="GO" id="GO:0005829">
    <property type="term" value="C:cytosol"/>
    <property type="evidence" value="ECO:0007669"/>
    <property type="project" value="TreeGrafter"/>
</dbReference>
<evidence type="ECO:0000313" key="6">
    <source>
        <dbReference type="Proteomes" id="UP001239215"/>
    </source>
</evidence>
<feature type="domain" description="HTH araC/xylS-type" evidence="4">
    <location>
        <begin position="231"/>
        <end position="327"/>
    </location>
</feature>
<dbReference type="InterPro" id="IPR032687">
    <property type="entry name" value="AraC-type_N"/>
</dbReference>
<dbReference type="PANTHER" id="PTHR47894">
    <property type="entry name" value="HTH-TYPE TRANSCRIPTIONAL REGULATOR GADX"/>
    <property type="match status" value="1"/>
</dbReference>
<dbReference type="GO" id="GO:0000976">
    <property type="term" value="F:transcription cis-regulatory region binding"/>
    <property type="evidence" value="ECO:0007669"/>
    <property type="project" value="TreeGrafter"/>
</dbReference>
<dbReference type="InterPro" id="IPR018060">
    <property type="entry name" value="HTH_AraC"/>
</dbReference>
<evidence type="ECO:0000256" key="3">
    <source>
        <dbReference type="ARBA" id="ARBA00023163"/>
    </source>
</evidence>
<reference evidence="5" key="1">
    <citation type="submission" date="2023-07" db="EMBL/GenBank/DDBJ databases">
        <title>Functional and genomic diversity of the sorghum phyllosphere microbiome.</title>
        <authorList>
            <person name="Shade A."/>
        </authorList>
    </citation>
    <scope>NUCLEOTIDE SEQUENCE</scope>
    <source>
        <strain evidence="5">SORGH_AS_1067</strain>
    </source>
</reference>
<dbReference type="Proteomes" id="UP001239215">
    <property type="component" value="Unassembled WGS sequence"/>
</dbReference>
<dbReference type="PANTHER" id="PTHR47894:SF1">
    <property type="entry name" value="HTH-TYPE TRANSCRIPTIONAL REGULATOR VQSM"/>
    <property type="match status" value="1"/>
</dbReference>
<dbReference type="AlphaFoldDB" id="A0AAJ1TWN4"/>
<accession>A0AAJ1TWN4</accession>
<protein>
    <submittedName>
        <fullName evidence="5">AraC-like DNA-binding protein</fullName>
    </submittedName>
</protein>
<evidence type="ECO:0000256" key="2">
    <source>
        <dbReference type="ARBA" id="ARBA00023125"/>
    </source>
</evidence>
<proteinExistence type="predicted"/>
<evidence type="ECO:0000256" key="1">
    <source>
        <dbReference type="ARBA" id="ARBA00023015"/>
    </source>
</evidence>
<dbReference type="Pfam" id="PF12833">
    <property type="entry name" value="HTH_18"/>
    <property type="match status" value="1"/>
</dbReference>
<dbReference type="SUPFAM" id="SSF46689">
    <property type="entry name" value="Homeodomain-like"/>
    <property type="match status" value="1"/>
</dbReference>
<sequence>MFSPTVAHDWHFPRSATGIGVLLAWARTNGIDPAPLLVGTGLAPDDLDGAEGEVTADQELAVVRALLRRRPDDPPARLGAAIGSSYHLGSFGVFGFAMLASPTLLHAVELATRYIDLSFTFAIPRAELEGDAATGTVRVHVDGATLPPDVRPLLVARDARAIGTALRELLPDLPLELRLEPADAPRRAVVSFLAAHLARPLPQGNPQTAAACEQLCAELVERRRSRRGLAQQVRVLAAQEVAGGASAGVVARRLGLSERTLRRRLAAEGTSYSELLDEVRSGLAVGLLATDLSLDEVALRLGYAEASSFIHAHRRWTGRTPRQVAQAD</sequence>
<dbReference type="SMART" id="SM00342">
    <property type="entry name" value="HTH_ARAC"/>
    <property type="match status" value="1"/>
</dbReference>
<evidence type="ECO:0000313" key="5">
    <source>
        <dbReference type="EMBL" id="MDQ1103415.1"/>
    </source>
</evidence>
<dbReference type="EMBL" id="JAUTAN010000001">
    <property type="protein sequence ID" value="MDQ1103415.1"/>
    <property type="molecule type" value="Genomic_DNA"/>
</dbReference>
<dbReference type="PROSITE" id="PS01124">
    <property type="entry name" value="HTH_ARAC_FAMILY_2"/>
    <property type="match status" value="1"/>
</dbReference>
<dbReference type="RefSeq" id="WP_307198834.1">
    <property type="nucleotide sequence ID" value="NZ_JAUTAN010000001.1"/>
</dbReference>
<keyword evidence="3" id="KW-0804">Transcription</keyword>